<evidence type="ECO:0000313" key="6">
    <source>
        <dbReference type="Proteomes" id="UP001217485"/>
    </source>
</evidence>
<evidence type="ECO:0000256" key="2">
    <source>
        <dbReference type="SAM" id="MobiDB-lite"/>
    </source>
</evidence>
<gene>
    <name evidence="5" type="ORF">POL72_12245</name>
</gene>
<accession>A0ABT5BY22</accession>
<feature type="region of interest" description="Disordered" evidence="2">
    <location>
        <begin position="23"/>
        <end position="43"/>
    </location>
</feature>
<dbReference type="Proteomes" id="UP001217485">
    <property type="component" value="Unassembled WGS sequence"/>
</dbReference>
<sequence>MDLPQKLRSLFLLPLVAPLACGGAPASAPPPPRQAAAPAPAAPAAPASAAPAAAAPAAPTKAGPRADATLMPRRMLFGNPDRMSPQISPDGQRLGFLAPSDGVLNVWVGPAQAPASAKPVTKEQSRGVRTFLFPYAKDYVLYRQDKAGDENWHIYAVELKTGQIKDLTPFDGISAMFEGMSPKIPNEILIGMNDRDKKVHDLYRVDVRTGERKLVRQNDGFVGFVTDHDFKVRLASRMTRDGGQEYLDLTGKEPKPFVAFGPEDAVTSEAIGFDAADKTLYFRDSRGRDTSALVTLDLRKAKPAVLAEDAKADVSDVIVHPKTGKVQAAASERERKRWQVLDKSIQPDLDALRAVADGELDVLSRSLDDKRWTVGYTVSDGPVRYYLYDRDAKKATFLFTNRAALESQPLVKLRPVVIKARDGLELVSYLSLPRGADPDGDGKPDRPLSMVLLVHGGPWARSSFRLDPMHQWLANRGYAVLSVNFRGSTGLGKKFVNAGDLEWAGKMHNDLLDAVDWSVAQGIADRARVAIMGGSYGGYATLVGLTFTPETFACGVDIVGPSNLVTLLQSIPPYWAPMLELFAKRVGDPRTEDGRDLLRTRSPLYRADQIKRPLLIGQGANDPRVKQAESDQIVKAMTSKGIPVTYVLYPDEGHGFARPENSMSFNAIAETFLAQCLDGSYEPVGGDFKGSSVTVPVGAEAVHGLSAALPRP</sequence>
<feature type="signal peptide" evidence="3">
    <location>
        <begin position="1"/>
        <end position="28"/>
    </location>
</feature>
<dbReference type="RefSeq" id="WP_272095329.1">
    <property type="nucleotide sequence ID" value="NZ_JAQNDK010000001.1"/>
</dbReference>
<organism evidence="5 6">
    <name type="scientific">Sorangium atrum</name>
    <dbReference type="NCBI Taxonomy" id="2995308"/>
    <lineage>
        <taxon>Bacteria</taxon>
        <taxon>Pseudomonadati</taxon>
        <taxon>Myxococcota</taxon>
        <taxon>Polyangia</taxon>
        <taxon>Polyangiales</taxon>
        <taxon>Polyangiaceae</taxon>
        <taxon>Sorangium</taxon>
    </lineage>
</organism>
<dbReference type="PANTHER" id="PTHR42776:SF27">
    <property type="entry name" value="DIPEPTIDYL PEPTIDASE FAMILY MEMBER 6"/>
    <property type="match status" value="1"/>
</dbReference>
<feature type="compositionally biased region" description="Low complexity" evidence="2">
    <location>
        <begin position="34"/>
        <end position="43"/>
    </location>
</feature>
<feature type="domain" description="Peptidase S9 prolyl oligopeptidase catalytic" evidence="4">
    <location>
        <begin position="469"/>
        <end position="678"/>
    </location>
</feature>
<evidence type="ECO:0000259" key="4">
    <source>
        <dbReference type="Pfam" id="PF00326"/>
    </source>
</evidence>
<evidence type="ECO:0000256" key="3">
    <source>
        <dbReference type="SAM" id="SignalP"/>
    </source>
</evidence>
<feature type="chain" id="PRO_5046862240" evidence="3">
    <location>
        <begin position="29"/>
        <end position="712"/>
    </location>
</feature>
<dbReference type="SUPFAM" id="SSF82171">
    <property type="entry name" value="DPP6 N-terminal domain-like"/>
    <property type="match status" value="1"/>
</dbReference>
<reference evidence="5 6" key="1">
    <citation type="submission" date="2023-01" db="EMBL/GenBank/DDBJ databases">
        <title>Minimal conservation of predation-associated metabolite biosynthetic gene clusters underscores biosynthetic potential of Myxococcota including descriptions for ten novel species: Archangium lansinium sp. nov., Myxococcus landrumus sp. nov., Nannocystis bai.</title>
        <authorList>
            <person name="Ahearne A."/>
            <person name="Stevens C."/>
            <person name="Dowd S."/>
        </authorList>
    </citation>
    <scope>NUCLEOTIDE SEQUENCE [LARGE SCALE GENOMIC DNA]</scope>
    <source>
        <strain evidence="5 6">WIWO2</strain>
    </source>
</reference>
<dbReference type="SUPFAM" id="SSF53474">
    <property type="entry name" value="alpha/beta-Hydrolases"/>
    <property type="match status" value="1"/>
</dbReference>
<dbReference type="InterPro" id="IPR029058">
    <property type="entry name" value="AB_hydrolase_fold"/>
</dbReference>
<evidence type="ECO:0000313" key="5">
    <source>
        <dbReference type="EMBL" id="MDC0678505.1"/>
    </source>
</evidence>
<keyword evidence="1" id="KW-0378">Hydrolase</keyword>
<keyword evidence="3" id="KW-0732">Signal</keyword>
<dbReference type="InterPro" id="IPR011042">
    <property type="entry name" value="6-blade_b-propeller_TolB-like"/>
</dbReference>
<comment type="caution">
    <text evidence="5">The sequence shown here is derived from an EMBL/GenBank/DDBJ whole genome shotgun (WGS) entry which is preliminary data.</text>
</comment>
<proteinExistence type="predicted"/>
<dbReference type="EMBL" id="JAQNDK010000001">
    <property type="protein sequence ID" value="MDC0678505.1"/>
    <property type="molecule type" value="Genomic_DNA"/>
</dbReference>
<dbReference type="Gene3D" id="3.40.50.1820">
    <property type="entry name" value="alpha/beta hydrolase"/>
    <property type="match status" value="1"/>
</dbReference>
<protein>
    <submittedName>
        <fullName evidence="5">S9 family peptidase</fullName>
    </submittedName>
</protein>
<dbReference type="InterPro" id="IPR001375">
    <property type="entry name" value="Peptidase_S9_cat"/>
</dbReference>
<keyword evidence="6" id="KW-1185">Reference proteome</keyword>
<dbReference type="Gene3D" id="2.120.10.30">
    <property type="entry name" value="TolB, C-terminal domain"/>
    <property type="match status" value="1"/>
</dbReference>
<dbReference type="Pfam" id="PF00326">
    <property type="entry name" value="Peptidase_S9"/>
    <property type="match status" value="1"/>
</dbReference>
<evidence type="ECO:0000256" key="1">
    <source>
        <dbReference type="ARBA" id="ARBA00022801"/>
    </source>
</evidence>
<name>A0ABT5BY22_9BACT</name>
<dbReference type="PANTHER" id="PTHR42776">
    <property type="entry name" value="SERINE PEPTIDASE S9 FAMILY MEMBER"/>
    <property type="match status" value="1"/>
</dbReference>